<dbReference type="SUPFAM" id="SSF56300">
    <property type="entry name" value="Metallo-dependent phosphatases"/>
    <property type="match status" value="1"/>
</dbReference>
<dbReference type="EMBL" id="SJSL01000009">
    <property type="protein sequence ID" value="TCC97363.1"/>
    <property type="molecule type" value="Genomic_DNA"/>
</dbReference>
<dbReference type="InterPro" id="IPR029052">
    <property type="entry name" value="Metallo-depent_PP-like"/>
</dbReference>
<keyword evidence="1" id="KW-0732">Signal</keyword>
<keyword evidence="2" id="KW-0378">Hydrolase</keyword>
<organism evidence="4 5">
    <name type="scientific">Pedobacter psychroterrae</name>
    <dbReference type="NCBI Taxonomy" id="2530453"/>
    <lineage>
        <taxon>Bacteria</taxon>
        <taxon>Pseudomonadati</taxon>
        <taxon>Bacteroidota</taxon>
        <taxon>Sphingobacteriia</taxon>
        <taxon>Sphingobacteriales</taxon>
        <taxon>Sphingobacteriaceae</taxon>
        <taxon>Pedobacter</taxon>
    </lineage>
</organism>
<dbReference type="AlphaFoldDB" id="A0A4R0NDM4"/>
<dbReference type="PANTHER" id="PTHR10161">
    <property type="entry name" value="TARTRATE-RESISTANT ACID PHOSPHATASE TYPE 5"/>
    <property type="match status" value="1"/>
</dbReference>
<dbReference type="OrthoDB" id="9809781at2"/>
<dbReference type="InterPro" id="IPR051558">
    <property type="entry name" value="Metallophosphoesterase_PAP"/>
</dbReference>
<dbReference type="Gene3D" id="3.60.21.10">
    <property type="match status" value="2"/>
</dbReference>
<dbReference type="InterPro" id="IPR004843">
    <property type="entry name" value="Calcineurin-like_PHP"/>
</dbReference>
<sequence>MFINRNSPYKALIFLLLLLTGAVSGYCQERYLDSVVSRTILIGDAGEMDMQQDGVIQHAVKRVIAGKTNVFYLGDNIYPRGMGLPGSKEEQQTKDIITSQYKPFRAADVPVYFIPGNHDWDKSGPLGLAKIKRQGAFLKEQNDRSLALVPAEGCPGPIEIPLARNMVVIAFDSEWWLYPYNKTNEAGVCECNTKEEMLSKLKLLLEKNKHKMILLASHHPFQTYGSHGGYYSFKDHVFPLTSLKKGLYIPLPVIGSLYPLMRTVFANPEDMGHKLYKEMVSRVDSVFAGFPNMVHVAGHDHGLQFIKSGQTQVVSGSGAKHNYVKKGKNALYASTLPGYVVADQLINNYVRFTYYANTGSTFEQVFTYIKEFKPGL</sequence>
<reference evidence="4 5" key="1">
    <citation type="submission" date="2019-02" db="EMBL/GenBank/DDBJ databases">
        <title>Pedobacter sp. RP-1-14 sp. nov., isolated from Arctic soil.</title>
        <authorList>
            <person name="Dahal R.H."/>
        </authorList>
    </citation>
    <scope>NUCLEOTIDE SEQUENCE [LARGE SCALE GENOMIC DNA]</scope>
    <source>
        <strain evidence="4 5">RP-1-14</strain>
    </source>
</reference>
<evidence type="ECO:0000313" key="4">
    <source>
        <dbReference type="EMBL" id="TCC97363.1"/>
    </source>
</evidence>
<name>A0A4R0NDM4_9SPHI</name>
<dbReference type="RefSeq" id="WP_131597868.1">
    <property type="nucleotide sequence ID" value="NZ_SJSL01000009.1"/>
</dbReference>
<gene>
    <name evidence="4" type="ORF">EZ437_19955</name>
</gene>
<evidence type="ECO:0000259" key="3">
    <source>
        <dbReference type="Pfam" id="PF00149"/>
    </source>
</evidence>
<accession>A0A4R0NDM4</accession>
<dbReference type="Pfam" id="PF00149">
    <property type="entry name" value="Metallophos"/>
    <property type="match status" value="1"/>
</dbReference>
<keyword evidence="5" id="KW-1185">Reference proteome</keyword>
<evidence type="ECO:0000256" key="1">
    <source>
        <dbReference type="ARBA" id="ARBA00022729"/>
    </source>
</evidence>
<feature type="domain" description="Calcineurin-like phosphoesterase" evidence="3">
    <location>
        <begin position="38"/>
        <end position="234"/>
    </location>
</feature>
<protein>
    <recommendedName>
        <fullName evidence="3">Calcineurin-like phosphoesterase domain-containing protein</fullName>
    </recommendedName>
</protein>
<evidence type="ECO:0000313" key="5">
    <source>
        <dbReference type="Proteomes" id="UP000293347"/>
    </source>
</evidence>
<proteinExistence type="predicted"/>
<dbReference type="Proteomes" id="UP000293347">
    <property type="component" value="Unassembled WGS sequence"/>
</dbReference>
<dbReference type="GO" id="GO:0016787">
    <property type="term" value="F:hydrolase activity"/>
    <property type="evidence" value="ECO:0007669"/>
    <property type="project" value="UniProtKB-KW"/>
</dbReference>
<comment type="caution">
    <text evidence="4">The sequence shown here is derived from an EMBL/GenBank/DDBJ whole genome shotgun (WGS) entry which is preliminary data.</text>
</comment>
<evidence type="ECO:0000256" key="2">
    <source>
        <dbReference type="ARBA" id="ARBA00022801"/>
    </source>
</evidence>
<dbReference type="PANTHER" id="PTHR10161:SF14">
    <property type="entry name" value="TARTRATE-RESISTANT ACID PHOSPHATASE TYPE 5"/>
    <property type="match status" value="1"/>
</dbReference>